<name>A0AAE9YNC5_9GAMM</name>
<dbReference type="KEGG" id="tact:SG35_019625"/>
<dbReference type="SUPFAM" id="SSF53850">
    <property type="entry name" value="Periplasmic binding protein-like II"/>
    <property type="match status" value="1"/>
</dbReference>
<dbReference type="EMBL" id="CP059735">
    <property type="protein sequence ID" value="WDD97513.1"/>
    <property type="molecule type" value="Genomic_DNA"/>
</dbReference>
<dbReference type="Pfam" id="PF00497">
    <property type="entry name" value="SBP_bac_3"/>
    <property type="match status" value="1"/>
</dbReference>
<keyword evidence="2 3" id="KW-0732">Signal</keyword>
<evidence type="ECO:0000256" key="2">
    <source>
        <dbReference type="ARBA" id="ARBA00022729"/>
    </source>
</evidence>
<sequence length="268" mass="31138">MSVLLKPLALIVLALCPFALAAEKVTACTSTLFVPFNWETTTSLEGATIEVAKRFFKKERVELELLPLNSWARCLKLAESGKIDLVLGAYKTTERQLWGDYIEEFIALDIVQLFKNKNKQLHFEALDSLQQFRGGGIFENSYGESFDTFIQNLSPTQWQKVARPEQVLTQLAFNRIDYAPMNRWNMEVLMFTLKQQDKVPADTEIIPIGKTIHSNELYFLFSKKAGRYREFHQKMNAFIKDMKSRGEIQKLLNKSLTRYKQEFMENRQ</sequence>
<dbReference type="PANTHER" id="PTHR35936:SF25">
    <property type="entry name" value="ABC TRANSPORTER SUBSTRATE-BINDING PROTEIN"/>
    <property type="match status" value="1"/>
</dbReference>
<dbReference type="RefSeq" id="WP_084692630.1">
    <property type="nucleotide sequence ID" value="NZ_CP059735.1"/>
</dbReference>
<dbReference type="Gene3D" id="3.40.190.10">
    <property type="entry name" value="Periplasmic binding protein-like II"/>
    <property type="match status" value="2"/>
</dbReference>
<dbReference type="SMART" id="SM00062">
    <property type="entry name" value="PBPb"/>
    <property type="match status" value="1"/>
</dbReference>
<evidence type="ECO:0000313" key="5">
    <source>
        <dbReference type="EMBL" id="WDD97513.1"/>
    </source>
</evidence>
<evidence type="ECO:0000256" key="3">
    <source>
        <dbReference type="SAM" id="SignalP"/>
    </source>
</evidence>
<proteinExistence type="inferred from homology"/>
<keyword evidence="6" id="KW-1185">Reference proteome</keyword>
<dbReference type="Proteomes" id="UP000032568">
    <property type="component" value="Chromosome"/>
</dbReference>
<gene>
    <name evidence="5" type="ORF">SG35_019625</name>
</gene>
<evidence type="ECO:0000256" key="1">
    <source>
        <dbReference type="ARBA" id="ARBA00010333"/>
    </source>
</evidence>
<feature type="domain" description="Solute-binding protein family 3/N-terminal" evidence="4">
    <location>
        <begin position="24"/>
        <end position="266"/>
    </location>
</feature>
<dbReference type="InterPro" id="IPR001638">
    <property type="entry name" value="Solute-binding_3/MltF_N"/>
</dbReference>
<feature type="signal peptide" evidence="3">
    <location>
        <begin position="1"/>
        <end position="21"/>
    </location>
</feature>
<evidence type="ECO:0000313" key="6">
    <source>
        <dbReference type="Proteomes" id="UP000032568"/>
    </source>
</evidence>
<evidence type="ECO:0000259" key="4">
    <source>
        <dbReference type="SMART" id="SM00062"/>
    </source>
</evidence>
<feature type="chain" id="PRO_5041920998" evidence="3">
    <location>
        <begin position="22"/>
        <end position="268"/>
    </location>
</feature>
<comment type="similarity">
    <text evidence="1">Belongs to the bacterial solute-binding protein 3 family.</text>
</comment>
<reference evidence="5 6" key="2">
    <citation type="journal article" date="2022" name="Mar. Drugs">
        <title>Bioassay-Guided Fractionation Leads to the Detection of Cholic Acid Generated by the Rare Thalassomonas sp.</title>
        <authorList>
            <person name="Pheiffer F."/>
            <person name="Schneider Y.K."/>
            <person name="Hansen E.H."/>
            <person name="Andersen J.H."/>
            <person name="Isaksson J."/>
            <person name="Busche T."/>
            <person name="R C."/>
            <person name="Kalinowski J."/>
            <person name="Zyl L.V."/>
            <person name="Trindade M."/>
        </authorList>
    </citation>
    <scope>NUCLEOTIDE SEQUENCE [LARGE SCALE GENOMIC DNA]</scope>
    <source>
        <strain evidence="5 6">A5K-106</strain>
    </source>
</reference>
<dbReference type="PANTHER" id="PTHR35936">
    <property type="entry name" value="MEMBRANE-BOUND LYTIC MUREIN TRANSGLYCOSYLASE F"/>
    <property type="match status" value="1"/>
</dbReference>
<organism evidence="5 6">
    <name type="scientific">Thalassomonas actiniarum</name>
    <dbReference type="NCBI Taxonomy" id="485447"/>
    <lineage>
        <taxon>Bacteria</taxon>
        <taxon>Pseudomonadati</taxon>
        <taxon>Pseudomonadota</taxon>
        <taxon>Gammaproteobacteria</taxon>
        <taxon>Alteromonadales</taxon>
        <taxon>Colwelliaceae</taxon>
        <taxon>Thalassomonas</taxon>
    </lineage>
</organism>
<accession>A0AAE9YNC5</accession>
<reference evidence="5 6" key="1">
    <citation type="journal article" date="2015" name="Genome Announc.">
        <title>Draft Genome Sequences of Marine Isolates of Thalassomonas viridans and Thalassomonas actiniarum.</title>
        <authorList>
            <person name="Olonade I."/>
            <person name="van Zyl L.J."/>
            <person name="Trindade M."/>
        </authorList>
    </citation>
    <scope>NUCLEOTIDE SEQUENCE [LARGE SCALE GENOMIC DNA]</scope>
    <source>
        <strain evidence="5 6">A5K-106</strain>
    </source>
</reference>
<protein>
    <submittedName>
        <fullName evidence="5">Transporter substrate-binding domain-containing protein</fullName>
    </submittedName>
</protein>
<dbReference type="AlphaFoldDB" id="A0AAE9YNC5"/>